<dbReference type="Gene3D" id="3.40.50.2000">
    <property type="entry name" value="Glycogen Phosphorylase B"/>
    <property type="match status" value="2"/>
</dbReference>
<dbReference type="PANTHER" id="PTHR45947:SF3">
    <property type="entry name" value="SULFOQUINOVOSYL TRANSFERASE SQD2"/>
    <property type="match status" value="1"/>
</dbReference>
<reference evidence="3 4" key="1">
    <citation type="journal article" date="2016" name="Nat. Commun.">
        <title>Thousands of microbial genomes shed light on interconnected biogeochemical processes in an aquifer system.</title>
        <authorList>
            <person name="Anantharaman K."/>
            <person name="Brown C.T."/>
            <person name="Hug L.A."/>
            <person name="Sharon I."/>
            <person name="Castelle C.J."/>
            <person name="Probst A.J."/>
            <person name="Thomas B.C."/>
            <person name="Singh A."/>
            <person name="Wilkins M.J."/>
            <person name="Karaoz U."/>
            <person name="Brodie E.L."/>
            <person name="Williams K.H."/>
            <person name="Hubbard S.S."/>
            <person name="Banfield J.F."/>
        </authorList>
    </citation>
    <scope>NUCLEOTIDE SEQUENCE [LARGE SCALE GENOMIC DNA]</scope>
</reference>
<dbReference type="InterPro" id="IPR050194">
    <property type="entry name" value="Glycosyltransferase_grp1"/>
</dbReference>
<accession>A0A1F7UL43</accession>
<dbReference type="STRING" id="1802399.A3E39_03625"/>
<protein>
    <recommendedName>
        <fullName evidence="5">Glycosyl transferase family 1 domain-containing protein</fullName>
    </recommendedName>
</protein>
<evidence type="ECO:0000259" key="1">
    <source>
        <dbReference type="Pfam" id="PF00534"/>
    </source>
</evidence>
<name>A0A1F7UL43_9BACT</name>
<dbReference type="PANTHER" id="PTHR45947">
    <property type="entry name" value="SULFOQUINOVOSYL TRANSFERASE SQD2"/>
    <property type="match status" value="1"/>
</dbReference>
<dbReference type="AlphaFoldDB" id="A0A1F7UL43"/>
<evidence type="ECO:0000259" key="2">
    <source>
        <dbReference type="Pfam" id="PF13439"/>
    </source>
</evidence>
<sequence length="377" mass="42414">MQPAIPFLQQPRGLVRVALVHDYLVQDGGAERVLMALQEIFPSAPTFTLFFDQERAHPSFQTKDIRPSTLQKWPFTRGHEEWTLPFMPMAIEQLDLTGFDLVISSSSSFAKGVIVAPGALHVCYLHTPTRFLWQDRMSYVNDLPQPRIVKNVLPHFLHRLRMWDRLAAERPDVVVTNSETSRRRIERYYGRDAEVIHPPVDVATFQRADGPGSYWLTGGRLVGYKRFDLTVRAFAKLNLPLKVFGTGPELARLKTMAGAKTEFLGRVTDDEKARLYKHAIGFIHPQVEDFGITAVEAMAAGRPVVAFGEGGARETVRDGVTGRVIEAQTWEDLGDAVIRFDASAYDPIAIHAHAETFSKTRFIEKFGALIESLLAKK</sequence>
<evidence type="ECO:0000313" key="3">
    <source>
        <dbReference type="EMBL" id="OGL79010.1"/>
    </source>
</evidence>
<evidence type="ECO:0000313" key="4">
    <source>
        <dbReference type="Proteomes" id="UP000176603"/>
    </source>
</evidence>
<dbReference type="GO" id="GO:0016757">
    <property type="term" value="F:glycosyltransferase activity"/>
    <property type="evidence" value="ECO:0007669"/>
    <property type="project" value="InterPro"/>
</dbReference>
<dbReference type="Proteomes" id="UP000176603">
    <property type="component" value="Unassembled WGS sequence"/>
</dbReference>
<dbReference type="EMBL" id="MGEH01000019">
    <property type="protein sequence ID" value="OGL79010.1"/>
    <property type="molecule type" value="Genomic_DNA"/>
</dbReference>
<dbReference type="Pfam" id="PF13439">
    <property type="entry name" value="Glyco_transf_4"/>
    <property type="match status" value="1"/>
</dbReference>
<comment type="caution">
    <text evidence="3">The sequence shown here is derived from an EMBL/GenBank/DDBJ whole genome shotgun (WGS) entry which is preliminary data.</text>
</comment>
<evidence type="ECO:0008006" key="5">
    <source>
        <dbReference type="Google" id="ProtNLM"/>
    </source>
</evidence>
<organism evidence="3 4">
    <name type="scientific">Candidatus Uhrbacteria bacterium RIFCSPHIGHO2_12_FULL_60_25</name>
    <dbReference type="NCBI Taxonomy" id="1802399"/>
    <lineage>
        <taxon>Bacteria</taxon>
        <taxon>Candidatus Uhriibacteriota</taxon>
    </lineage>
</organism>
<dbReference type="Pfam" id="PF00534">
    <property type="entry name" value="Glycos_transf_1"/>
    <property type="match status" value="1"/>
</dbReference>
<proteinExistence type="predicted"/>
<feature type="domain" description="Glycosyltransferase subfamily 4-like N-terminal" evidence="2">
    <location>
        <begin position="28"/>
        <end position="203"/>
    </location>
</feature>
<dbReference type="InterPro" id="IPR001296">
    <property type="entry name" value="Glyco_trans_1"/>
</dbReference>
<gene>
    <name evidence="3" type="ORF">A3E39_03625</name>
</gene>
<dbReference type="SUPFAM" id="SSF53756">
    <property type="entry name" value="UDP-Glycosyltransferase/glycogen phosphorylase"/>
    <property type="match status" value="1"/>
</dbReference>
<feature type="domain" description="Glycosyl transferase family 1" evidence="1">
    <location>
        <begin position="216"/>
        <end position="340"/>
    </location>
</feature>
<dbReference type="InterPro" id="IPR028098">
    <property type="entry name" value="Glyco_trans_4-like_N"/>
</dbReference>